<dbReference type="InterPro" id="IPR005618">
    <property type="entry name" value="OMPW"/>
</dbReference>
<reference evidence="2 3" key="1">
    <citation type="submission" date="2009-07" db="EMBL/GenBank/DDBJ databases">
        <authorList>
            <person name="Madupu R."/>
            <person name="Durkin A.S."/>
            <person name="Torralba M."/>
            <person name="Methe B."/>
            <person name="Sutton G.G."/>
            <person name="Strausberg R.L."/>
            <person name="Nelson K.E."/>
        </authorList>
    </citation>
    <scope>NUCLEOTIDE SEQUENCE [LARGE SCALE GENOMIC DNA]</scope>
    <source>
        <strain evidence="2 3">SK82</strain>
    </source>
</reference>
<dbReference type="Gene3D" id="2.40.160.20">
    <property type="match status" value="1"/>
</dbReference>
<feature type="chain" id="PRO_5047240573" evidence="1">
    <location>
        <begin position="26"/>
        <end position="378"/>
    </location>
</feature>
<dbReference type="Proteomes" id="UP000018419">
    <property type="component" value="Unassembled WGS sequence"/>
</dbReference>
<dbReference type="PANTHER" id="PTHR36920:SF1">
    <property type="entry name" value="OUTER MEMBRANE PROTEIN W"/>
    <property type="match status" value="1"/>
</dbReference>
<dbReference type="InterPro" id="IPR011250">
    <property type="entry name" value="OMP/PagP_B-barrel"/>
</dbReference>
<gene>
    <name evidence="2" type="ORF">ACIRA0001_3103</name>
</gene>
<dbReference type="PANTHER" id="PTHR36920">
    <property type="match status" value="1"/>
</dbReference>
<keyword evidence="3" id="KW-1185">Reference proteome</keyword>
<organism evidence="2 3">
    <name type="scientific">Acinetobacter radioresistens SK82</name>
    <dbReference type="NCBI Taxonomy" id="596318"/>
    <lineage>
        <taxon>Bacteria</taxon>
        <taxon>Pseudomonadati</taxon>
        <taxon>Pseudomonadota</taxon>
        <taxon>Gammaproteobacteria</taxon>
        <taxon>Moraxellales</taxon>
        <taxon>Moraxellaceae</taxon>
        <taxon>Acinetobacter</taxon>
    </lineage>
</organism>
<dbReference type="EMBL" id="ACVR01000025">
    <property type="protein sequence ID" value="EET83032.1"/>
    <property type="molecule type" value="Genomic_DNA"/>
</dbReference>
<feature type="signal peptide" evidence="1">
    <location>
        <begin position="1"/>
        <end position="25"/>
    </location>
</feature>
<protein>
    <submittedName>
        <fullName evidence="2">OmpW family protein</fullName>
    </submittedName>
</protein>
<evidence type="ECO:0000313" key="3">
    <source>
        <dbReference type="Proteomes" id="UP000018419"/>
    </source>
</evidence>
<accession>A0ABP2GNR0</accession>
<proteinExistence type="predicted"/>
<sequence>MKKMNFANKSIITIATLITAFSVQAQDFKRFSVSAGWLHVMPQGKANPFNISTAVANGTTAEVGSISTTAFMKAVDPNAKLSTGENAKEILDMVFSHPVDQNGNPQPSVGQILGLVDENDMVSPDITGTATINGLEQWKAQGSGLEADDVDTLGLTFNYYVNENVSLQLIGGIPPKVDIKGKGEINAPLSGFAKPEGLAALVIGDRLDLLQNIPITNLGNKSKAATVRAWTPALEAQYQFGKPGVNKFRPYIGAGLMYAYFNDIKLNPQIESDLEAAGHMIQNVLDGKAGAALDGTVSSGVMRVEVDADDAIAPIITAGFTYDLNENWYTVASVSYAKLNNKATIDIINESTGVRLINATTKIDIDPLITYLGVGYRF</sequence>
<keyword evidence="1" id="KW-0732">Signal</keyword>
<dbReference type="RefSeq" id="WP_005404990.1">
    <property type="nucleotide sequence ID" value="NZ_ACVR01000025.1"/>
</dbReference>
<comment type="caution">
    <text evidence="2">The sequence shown here is derived from an EMBL/GenBank/DDBJ whole genome shotgun (WGS) entry which is preliminary data.</text>
</comment>
<dbReference type="Pfam" id="PF03922">
    <property type="entry name" value="OmpW"/>
    <property type="match status" value="1"/>
</dbReference>
<dbReference type="SUPFAM" id="SSF56925">
    <property type="entry name" value="OMPA-like"/>
    <property type="match status" value="1"/>
</dbReference>
<evidence type="ECO:0000256" key="1">
    <source>
        <dbReference type="SAM" id="SignalP"/>
    </source>
</evidence>
<evidence type="ECO:0000313" key="2">
    <source>
        <dbReference type="EMBL" id="EET83032.1"/>
    </source>
</evidence>
<name>A0ABP2GNR0_ACIRA</name>